<dbReference type="Gene3D" id="3.90.550.10">
    <property type="entry name" value="Spore Coat Polysaccharide Biosynthesis Protein SpsA, Chain A"/>
    <property type="match status" value="1"/>
</dbReference>
<keyword evidence="4" id="KW-0547">Nucleotide-binding</keyword>
<dbReference type="Pfam" id="PF12804">
    <property type="entry name" value="NTP_transf_3"/>
    <property type="match status" value="1"/>
</dbReference>
<dbReference type="PANTHER" id="PTHR19136:SF81">
    <property type="entry name" value="MOLYBDENUM COFACTOR GUANYLYLTRANSFERASE"/>
    <property type="match status" value="1"/>
</dbReference>
<dbReference type="InterPro" id="IPR029044">
    <property type="entry name" value="Nucleotide-diphossugar_trans"/>
</dbReference>
<evidence type="ECO:0000256" key="7">
    <source>
        <dbReference type="ARBA" id="ARBA00023150"/>
    </source>
</evidence>
<dbReference type="AlphaFoldDB" id="A0A5C6UFY2"/>
<feature type="domain" description="MobA-like NTP transferase" evidence="8">
    <location>
        <begin position="4"/>
        <end position="133"/>
    </location>
</feature>
<dbReference type="CDD" id="cd02503">
    <property type="entry name" value="MobA"/>
    <property type="match status" value="1"/>
</dbReference>
<keyword evidence="6" id="KW-0342">GTP-binding</keyword>
<evidence type="ECO:0000313" key="9">
    <source>
        <dbReference type="EMBL" id="TXC70848.1"/>
    </source>
</evidence>
<proteinExistence type="predicted"/>
<keyword evidence="1" id="KW-0963">Cytoplasm</keyword>
<evidence type="ECO:0000256" key="6">
    <source>
        <dbReference type="ARBA" id="ARBA00023134"/>
    </source>
</evidence>
<dbReference type="PANTHER" id="PTHR19136">
    <property type="entry name" value="MOLYBDENUM COFACTOR GUANYLYLTRANSFERASE"/>
    <property type="match status" value="1"/>
</dbReference>
<keyword evidence="7" id="KW-0501">Molybdenum cofactor biosynthesis</keyword>
<keyword evidence="5" id="KW-0460">Magnesium</keyword>
<evidence type="ECO:0000256" key="2">
    <source>
        <dbReference type="ARBA" id="ARBA00022679"/>
    </source>
</evidence>
<evidence type="ECO:0000259" key="8">
    <source>
        <dbReference type="Pfam" id="PF12804"/>
    </source>
</evidence>
<reference evidence="9 10" key="1">
    <citation type="journal article" date="2013" name="Antonie Van Leeuwenhoek">
        <title>Sphingomonas ginsenosidivorax sp. nov., with the ability to transform ginsenosides.</title>
        <authorList>
            <person name="Jin X.F."/>
            <person name="Kim J.K."/>
            <person name="Liu Q.M."/>
            <person name="Kang M.S."/>
            <person name="He D."/>
            <person name="Jin F.X."/>
            <person name="Kim S.C."/>
            <person name="Im W.T."/>
        </authorList>
    </citation>
    <scope>NUCLEOTIDE SEQUENCE [LARGE SCALE GENOMIC DNA]</scope>
    <source>
        <strain evidence="9 10">KHI67</strain>
    </source>
</reference>
<evidence type="ECO:0000256" key="4">
    <source>
        <dbReference type="ARBA" id="ARBA00022741"/>
    </source>
</evidence>
<name>A0A5C6UFY2_9SPHN</name>
<dbReference type="InterPro" id="IPR025877">
    <property type="entry name" value="MobA-like_NTP_Trfase"/>
</dbReference>
<dbReference type="OrthoDB" id="9788394at2"/>
<dbReference type="Proteomes" id="UP000321250">
    <property type="component" value="Unassembled WGS sequence"/>
</dbReference>
<keyword evidence="9" id="KW-0548">Nucleotidyltransferase</keyword>
<dbReference type="InterPro" id="IPR013482">
    <property type="entry name" value="Molybde_CF_guanTrfase"/>
</dbReference>
<evidence type="ECO:0000256" key="5">
    <source>
        <dbReference type="ARBA" id="ARBA00022842"/>
    </source>
</evidence>
<dbReference type="GO" id="GO:0016779">
    <property type="term" value="F:nucleotidyltransferase activity"/>
    <property type="evidence" value="ECO:0007669"/>
    <property type="project" value="UniProtKB-KW"/>
</dbReference>
<evidence type="ECO:0000256" key="1">
    <source>
        <dbReference type="ARBA" id="ARBA00022490"/>
    </source>
</evidence>
<dbReference type="EMBL" id="VOQR01000001">
    <property type="protein sequence ID" value="TXC70848.1"/>
    <property type="molecule type" value="Genomic_DNA"/>
</dbReference>
<accession>A0A5C6UFY2</accession>
<protein>
    <submittedName>
        <fullName evidence="9">Molybdenum cofactor guanylyltransferase</fullName>
    </submittedName>
</protein>
<dbReference type="GO" id="GO:0046872">
    <property type="term" value="F:metal ion binding"/>
    <property type="evidence" value="ECO:0007669"/>
    <property type="project" value="UniProtKB-KW"/>
</dbReference>
<keyword evidence="3" id="KW-0479">Metal-binding</keyword>
<dbReference type="GO" id="GO:0005525">
    <property type="term" value="F:GTP binding"/>
    <property type="evidence" value="ECO:0007669"/>
    <property type="project" value="UniProtKB-KW"/>
</dbReference>
<sequence>MILGVVLAGGRSSRFGSNKAEALLGDRALMDHARAVLAPHVADTMIVGGASGDMPDLPRADMGPLGGIAGALDRAATLGYASVMTIACDMPRLPEGLVAALARRAPSFCPDAPVLGHWPVEVGPALLAEIESFPNRSVRRWALAIGALPIASPGVIPNVNTPADLATL</sequence>
<keyword evidence="10" id="KW-1185">Reference proteome</keyword>
<dbReference type="SUPFAM" id="SSF53448">
    <property type="entry name" value="Nucleotide-diphospho-sugar transferases"/>
    <property type="match status" value="1"/>
</dbReference>
<comment type="caution">
    <text evidence="9">The sequence shown here is derived from an EMBL/GenBank/DDBJ whole genome shotgun (WGS) entry which is preliminary data.</text>
</comment>
<evidence type="ECO:0000313" key="10">
    <source>
        <dbReference type="Proteomes" id="UP000321250"/>
    </source>
</evidence>
<gene>
    <name evidence="9" type="ORF">FSB78_07765</name>
</gene>
<dbReference type="GO" id="GO:1902758">
    <property type="term" value="P:bis(molybdopterin guanine dinucleotide)molybdenum biosynthetic process"/>
    <property type="evidence" value="ECO:0007669"/>
    <property type="project" value="TreeGrafter"/>
</dbReference>
<evidence type="ECO:0000256" key="3">
    <source>
        <dbReference type="ARBA" id="ARBA00022723"/>
    </source>
</evidence>
<organism evidence="9 10">
    <name type="scientific">Sphingomonas ginsenosidivorax</name>
    <dbReference type="NCBI Taxonomy" id="862135"/>
    <lineage>
        <taxon>Bacteria</taxon>
        <taxon>Pseudomonadati</taxon>
        <taxon>Pseudomonadota</taxon>
        <taxon>Alphaproteobacteria</taxon>
        <taxon>Sphingomonadales</taxon>
        <taxon>Sphingomonadaceae</taxon>
        <taxon>Sphingomonas</taxon>
    </lineage>
</organism>
<dbReference type="RefSeq" id="WP_147081545.1">
    <property type="nucleotide sequence ID" value="NZ_VOQR01000001.1"/>
</dbReference>
<keyword evidence="2 9" id="KW-0808">Transferase</keyword>